<dbReference type="InterPro" id="IPR018119">
    <property type="entry name" value="Strictosidine_synth_cons-reg"/>
</dbReference>
<dbReference type="Pfam" id="PF20067">
    <property type="entry name" value="SSL_N"/>
    <property type="match status" value="1"/>
</dbReference>
<comment type="caution">
    <text evidence="6">The sequence shown here is derived from an EMBL/GenBank/DDBJ whole genome shotgun (WGS) entry which is preliminary data.</text>
</comment>
<protein>
    <submittedName>
        <fullName evidence="6">SMP-30/gluconolactonase/LRE family protein</fullName>
    </submittedName>
</protein>
<proteinExistence type="inferred from homology"/>
<evidence type="ECO:0000313" key="7">
    <source>
        <dbReference type="Proteomes" id="UP001601992"/>
    </source>
</evidence>
<dbReference type="Proteomes" id="UP001601992">
    <property type="component" value="Unassembled WGS sequence"/>
</dbReference>
<evidence type="ECO:0000256" key="3">
    <source>
        <dbReference type="ARBA" id="ARBA00023180"/>
    </source>
</evidence>
<reference evidence="6 7" key="1">
    <citation type="submission" date="2024-10" db="EMBL/GenBank/DDBJ databases">
        <title>The Natural Products Discovery Center: Release of the First 8490 Sequenced Strains for Exploring Actinobacteria Biosynthetic Diversity.</title>
        <authorList>
            <person name="Kalkreuter E."/>
            <person name="Kautsar S.A."/>
            <person name="Yang D."/>
            <person name="Bader C.D."/>
            <person name="Teijaro C.N."/>
            <person name="Fluegel L."/>
            <person name="Davis C.M."/>
            <person name="Simpson J.R."/>
            <person name="Lauterbach L."/>
            <person name="Steele A.D."/>
            <person name="Gui C."/>
            <person name="Meng S."/>
            <person name="Li G."/>
            <person name="Viehrig K."/>
            <person name="Ye F."/>
            <person name="Su P."/>
            <person name="Kiefer A.F."/>
            <person name="Nichols A."/>
            <person name="Cepeda A.J."/>
            <person name="Yan W."/>
            <person name="Fan B."/>
            <person name="Jiang Y."/>
            <person name="Adhikari A."/>
            <person name="Zheng C.-J."/>
            <person name="Schuster L."/>
            <person name="Cowan T.M."/>
            <person name="Smanski M.J."/>
            <person name="Chevrette M.G."/>
            <person name="De Carvalho L.P.S."/>
            <person name="Shen B."/>
        </authorList>
    </citation>
    <scope>NUCLEOTIDE SEQUENCE [LARGE SCALE GENOMIC DNA]</scope>
    <source>
        <strain evidence="6 7">NPDC002593</strain>
    </source>
</reference>
<evidence type="ECO:0000259" key="5">
    <source>
        <dbReference type="Pfam" id="PF03088"/>
    </source>
</evidence>
<dbReference type="PANTHER" id="PTHR10426:SF88">
    <property type="entry name" value="ADIPOCYTE PLASMA MEMBRANE-ASSOCIATED PROTEIN HEMOMUCIN-RELATED"/>
    <property type="match status" value="1"/>
</dbReference>
<gene>
    <name evidence="6" type="ORF">ACFYXQ_04940</name>
</gene>
<organism evidence="6 7">
    <name type="scientific">Nocardia jiangxiensis</name>
    <dbReference type="NCBI Taxonomy" id="282685"/>
    <lineage>
        <taxon>Bacteria</taxon>
        <taxon>Bacillati</taxon>
        <taxon>Actinomycetota</taxon>
        <taxon>Actinomycetes</taxon>
        <taxon>Mycobacteriales</taxon>
        <taxon>Nocardiaceae</taxon>
        <taxon>Nocardia</taxon>
    </lineage>
</organism>
<dbReference type="Gene3D" id="2.120.10.30">
    <property type="entry name" value="TolB, C-terminal domain"/>
    <property type="match status" value="1"/>
</dbReference>
<keyword evidence="7" id="KW-1185">Reference proteome</keyword>
<keyword evidence="3" id="KW-0325">Glycoprotein</keyword>
<feature type="region of interest" description="Disordered" evidence="4">
    <location>
        <begin position="1"/>
        <end position="34"/>
    </location>
</feature>
<name>A0ABW6RV32_9NOCA</name>
<feature type="domain" description="Strictosidine synthase conserved region" evidence="5">
    <location>
        <begin position="128"/>
        <end position="210"/>
    </location>
</feature>
<evidence type="ECO:0000313" key="6">
    <source>
        <dbReference type="EMBL" id="MFF3567110.1"/>
    </source>
</evidence>
<dbReference type="SUPFAM" id="SSF63829">
    <property type="entry name" value="Calcium-dependent phosphotriesterase"/>
    <property type="match status" value="1"/>
</dbReference>
<dbReference type="PANTHER" id="PTHR10426">
    <property type="entry name" value="STRICTOSIDINE SYNTHASE-RELATED"/>
    <property type="match status" value="1"/>
</dbReference>
<dbReference type="Pfam" id="PF03088">
    <property type="entry name" value="Str_synth"/>
    <property type="match status" value="1"/>
</dbReference>
<dbReference type="RefSeq" id="WP_387402652.1">
    <property type="nucleotide sequence ID" value="NZ_JBIAQY010000002.1"/>
</dbReference>
<accession>A0ABW6RV32</accession>
<dbReference type="EMBL" id="JBIAQY010000002">
    <property type="protein sequence ID" value="MFF3567110.1"/>
    <property type="molecule type" value="Genomic_DNA"/>
</dbReference>
<evidence type="ECO:0000256" key="1">
    <source>
        <dbReference type="ARBA" id="ARBA00009191"/>
    </source>
</evidence>
<evidence type="ECO:0000256" key="4">
    <source>
        <dbReference type="SAM" id="MobiDB-lite"/>
    </source>
</evidence>
<keyword evidence="2" id="KW-0597">Phosphoprotein</keyword>
<comment type="similarity">
    <text evidence="1">Belongs to the strictosidine synthase family.</text>
</comment>
<evidence type="ECO:0000256" key="2">
    <source>
        <dbReference type="ARBA" id="ARBA00022553"/>
    </source>
</evidence>
<dbReference type="InterPro" id="IPR011042">
    <property type="entry name" value="6-blade_b-propeller_TolB-like"/>
</dbReference>
<sequence length="331" mass="35779">MPLRPQRWTPPKATPRARQSRSTPPMPEPRLIDLPGAVPEDVVLAPDGRLVTGISGGAILAVDPRDGAIEQIADTGGRPLGLHADPDGSLLICDSERGLLRLSAPHARLEVLVEEVDGERLTFASNVVADEDGTIYFSASTRRYSFEDYLGDFFEHSGTGRLFRRTPDGRVETLLDGLQFANGIVLSPDRSQVLVAETAAYRIARYHLSGPQAGTSGYLVENLPGLPDNMGLGSDGLIWVALVTPRNPLLDMLLPLPGILRRLVWAIPAGLQPKPVRTAWVQAFDFDGALVHDLQREADPYAMVTGVAERDGTLYLSSLAESAIAEVRLAP</sequence>